<reference evidence="2 3" key="1">
    <citation type="submission" date="2020-10" db="EMBL/GenBank/DDBJ databases">
        <title>Draft genome of Ramlibacter aquaticus LMG 30558.</title>
        <authorList>
            <person name="Props R."/>
        </authorList>
    </citation>
    <scope>NUCLEOTIDE SEQUENCE [LARGE SCALE GENOMIC DNA]</scope>
    <source>
        <strain evidence="2 3">LMG 30558</strain>
    </source>
</reference>
<gene>
    <name evidence="2" type="ORF">IM725_18390</name>
</gene>
<sequence length="122" mass="12189">MANTTTSVGRGPASGGNENHDGDPTRTTLGETAAQEPPAGRDAVDGAPDMPAGVPGGEAHPAIRRGPQSWPDGPNVEDSPWELDAARGVLPPQGPRPGGQDGSGRQDEDGGGGRGPGRQPGE</sequence>
<evidence type="ECO:0000256" key="1">
    <source>
        <dbReference type="SAM" id="MobiDB-lite"/>
    </source>
</evidence>
<protein>
    <submittedName>
        <fullName evidence="2">Uncharacterized protein</fullName>
    </submittedName>
</protein>
<organism evidence="2 3">
    <name type="scientific">Ramlibacter aquaticus</name>
    <dbReference type="NCBI Taxonomy" id="2780094"/>
    <lineage>
        <taxon>Bacteria</taxon>
        <taxon>Pseudomonadati</taxon>
        <taxon>Pseudomonadota</taxon>
        <taxon>Betaproteobacteria</taxon>
        <taxon>Burkholderiales</taxon>
        <taxon>Comamonadaceae</taxon>
        <taxon>Ramlibacter</taxon>
    </lineage>
</organism>
<dbReference type="Proteomes" id="UP000715965">
    <property type="component" value="Unassembled WGS sequence"/>
</dbReference>
<dbReference type="RefSeq" id="WP_193782091.1">
    <property type="nucleotide sequence ID" value="NZ_JADDOJ010000107.1"/>
</dbReference>
<comment type="caution">
    <text evidence="2">The sequence shown here is derived from an EMBL/GenBank/DDBJ whole genome shotgun (WGS) entry which is preliminary data.</text>
</comment>
<dbReference type="EMBL" id="JADDOJ010000107">
    <property type="protein sequence ID" value="MBE7942541.1"/>
    <property type="molecule type" value="Genomic_DNA"/>
</dbReference>
<feature type="compositionally biased region" description="Gly residues" evidence="1">
    <location>
        <begin position="112"/>
        <end position="122"/>
    </location>
</feature>
<proteinExistence type="predicted"/>
<evidence type="ECO:0000313" key="2">
    <source>
        <dbReference type="EMBL" id="MBE7942541.1"/>
    </source>
</evidence>
<feature type="region of interest" description="Disordered" evidence="1">
    <location>
        <begin position="1"/>
        <end position="122"/>
    </location>
</feature>
<keyword evidence="3" id="KW-1185">Reference proteome</keyword>
<name>A0ABR9SJK4_9BURK</name>
<accession>A0ABR9SJK4</accession>
<evidence type="ECO:0000313" key="3">
    <source>
        <dbReference type="Proteomes" id="UP000715965"/>
    </source>
</evidence>